<dbReference type="EMBL" id="ATLV01019985">
    <property type="status" value="NOT_ANNOTATED_CDS"/>
    <property type="molecule type" value="Genomic_DNA"/>
</dbReference>
<evidence type="ECO:0000313" key="2">
    <source>
        <dbReference type="EMBL" id="KFB44752.1"/>
    </source>
</evidence>
<name>A0A084W3F8_ANOSI</name>
<evidence type="ECO:0000256" key="1">
    <source>
        <dbReference type="SAM" id="MobiDB-lite"/>
    </source>
</evidence>
<proteinExistence type="predicted"/>
<evidence type="ECO:0000313" key="4">
    <source>
        <dbReference type="Proteomes" id="UP000030765"/>
    </source>
</evidence>
<reference evidence="2 4" key="1">
    <citation type="journal article" date="2014" name="BMC Genomics">
        <title>Genome sequence of Anopheles sinensis provides insight into genetics basis of mosquito competence for malaria parasites.</title>
        <authorList>
            <person name="Zhou D."/>
            <person name="Zhang D."/>
            <person name="Ding G."/>
            <person name="Shi L."/>
            <person name="Hou Q."/>
            <person name="Ye Y."/>
            <person name="Xu Y."/>
            <person name="Zhou H."/>
            <person name="Xiong C."/>
            <person name="Li S."/>
            <person name="Yu J."/>
            <person name="Hong S."/>
            <person name="Yu X."/>
            <person name="Zou P."/>
            <person name="Chen C."/>
            <person name="Chang X."/>
            <person name="Wang W."/>
            <person name="Lv Y."/>
            <person name="Sun Y."/>
            <person name="Ma L."/>
            <person name="Shen B."/>
            <person name="Zhu C."/>
        </authorList>
    </citation>
    <scope>NUCLEOTIDE SEQUENCE [LARGE SCALE GENOMIC DNA]</scope>
</reference>
<dbReference type="AlphaFoldDB" id="A0A084W3F8"/>
<feature type="region of interest" description="Disordered" evidence="1">
    <location>
        <begin position="49"/>
        <end position="75"/>
    </location>
</feature>
<organism evidence="2">
    <name type="scientific">Anopheles sinensis</name>
    <name type="common">Mosquito</name>
    <dbReference type="NCBI Taxonomy" id="74873"/>
    <lineage>
        <taxon>Eukaryota</taxon>
        <taxon>Metazoa</taxon>
        <taxon>Ecdysozoa</taxon>
        <taxon>Arthropoda</taxon>
        <taxon>Hexapoda</taxon>
        <taxon>Insecta</taxon>
        <taxon>Pterygota</taxon>
        <taxon>Neoptera</taxon>
        <taxon>Endopterygota</taxon>
        <taxon>Diptera</taxon>
        <taxon>Nematocera</taxon>
        <taxon>Culicoidea</taxon>
        <taxon>Culicidae</taxon>
        <taxon>Anophelinae</taxon>
        <taxon>Anopheles</taxon>
    </lineage>
</organism>
<accession>A0A084W3F8</accession>
<protein>
    <submittedName>
        <fullName evidence="2 3">Sensory box protein</fullName>
    </submittedName>
</protein>
<reference evidence="3" key="2">
    <citation type="submission" date="2020-05" db="UniProtKB">
        <authorList>
            <consortium name="EnsemblMetazoa"/>
        </authorList>
    </citation>
    <scope>IDENTIFICATION</scope>
</reference>
<gene>
    <name evidence="2" type="ORF">ZHAS_00012660</name>
</gene>
<evidence type="ECO:0000313" key="3">
    <source>
        <dbReference type="EnsemblMetazoa" id="ASIC012660-PA"/>
    </source>
</evidence>
<dbReference type="Proteomes" id="UP000030765">
    <property type="component" value="Unassembled WGS sequence"/>
</dbReference>
<dbReference type="EMBL" id="KE525288">
    <property type="protein sequence ID" value="KFB44752.1"/>
    <property type="molecule type" value="Genomic_DNA"/>
</dbReference>
<dbReference type="VEuPathDB" id="VectorBase:ASIC012660"/>
<dbReference type="EnsemblMetazoa" id="ASIC012660-RA">
    <property type="protein sequence ID" value="ASIC012660-PA"/>
    <property type="gene ID" value="ASIC012660"/>
</dbReference>
<sequence length="109" mass="12071">MAPNVAPQSHSPTPSPFYFRTRGSGHHQLLIFLRTKSYELPRARGRLEAYGSTQSSPKAKPKLDGTNEVTTSGSNKNLFQSAPFIETVVYKTQPKRNCGGVQQTPIQRP</sequence>
<keyword evidence="4" id="KW-1185">Reference proteome</keyword>